<dbReference type="RefSeq" id="WP_204747174.1">
    <property type="nucleotide sequence ID" value="NZ_CP069188.1"/>
</dbReference>
<evidence type="ECO:0000256" key="1">
    <source>
        <dbReference type="SAM" id="Phobius"/>
    </source>
</evidence>
<organism evidence="2 3">
    <name type="scientific">Haloterrigena salifodinae</name>
    <dbReference type="NCBI Taxonomy" id="2675099"/>
    <lineage>
        <taxon>Archaea</taxon>
        <taxon>Methanobacteriati</taxon>
        <taxon>Methanobacteriota</taxon>
        <taxon>Stenosarchaea group</taxon>
        <taxon>Halobacteria</taxon>
        <taxon>Halobacteriales</taxon>
        <taxon>Natrialbaceae</taxon>
        <taxon>Haloterrigena</taxon>
    </lineage>
</organism>
<evidence type="ECO:0000313" key="3">
    <source>
        <dbReference type="Proteomes" id="UP000637819"/>
    </source>
</evidence>
<feature type="transmembrane region" description="Helical" evidence="1">
    <location>
        <begin position="32"/>
        <end position="50"/>
    </location>
</feature>
<dbReference type="AlphaFoldDB" id="A0A8T8DY78"/>
<feature type="transmembrane region" description="Helical" evidence="1">
    <location>
        <begin position="7"/>
        <end position="26"/>
    </location>
</feature>
<protein>
    <submittedName>
        <fullName evidence="2">Uncharacterized protein</fullName>
    </submittedName>
</protein>
<accession>A0A8T8DY78</accession>
<keyword evidence="1" id="KW-0472">Membrane</keyword>
<keyword evidence="3" id="KW-1185">Reference proteome</keyword>
<sequence>MDTRENEWVPLFVVGMGLVVVGLLLLETTAWYLQYAVLGLGLLTVAGSAYRTTTGTVVG</sequence>
<dbReference type="GeneID" id="62876563"/>
<reference evidence="2 3" key="1">
    <citation type="submission" date="2021-01" db="EMBL/GenBank/DDBJ databases">
        <title>Genome Sequence and Methylation Pattern of Haloterrigena salifodinae BOL5-1, An Extremely Halophilic Archaeon from a Bolivian Salt Mine.</title>
        <authorList>
            <person name="DasSarma P."/>
            <person name="Anton B.P."/>
            <person name="DasSarma S.L."/>
            <person name="von Ehrenheim H.A.L."/>
            <person name="Martinez F.L."/>
            <person name="Guzman D."/>
            <person name="Roberts R.J."/>
            <person name="DasSarma S."/>
        </authorList>
    </citation>
    <scope>NUCLEOTIDE SEQUENCE [LARGE SCALE GENOMIC DNA]</scope>
    <source>
        <strain evidence="2 3">BOL5-1</strain>
    </source>
</reference>
<keyword evidence="1" id="KW-1133">Transmembrane helix</keyword>
<dbReference type="Proteomes" id="UP000637819">
    <property type="component" value="Chromosome"/>
</dbReference>
<gene>
    <name evidence="2" type="ORF">JMJ58_15525</name>
</gene>
<keyword evidence="1" id="KW-0812">Transmembrane</keyword>
<dbReference type="EMBL" id="CP069188">
    <property type="protein sequence ID" value="QRV14337.1"/>
    <property type="molecule type" value="Genomic_DNA"/>
</dbReference>
<proteinExistence type="predicted"/>
<dbReference type="KEGG" id="hsal:JMJ58_15525"/>
<evidence type="ECO:0000313" key="2">
    <source>
        <dbReference type="EMBL" id="QRV14337.1"/>
    </source>
</evidence>
<name>A0A8T8DY78_9EURY</name>